<evidence type="ECO:0000256" key="1">
    <source>
        <dbReference type="ARBA" id="ARBA00023002"/>
    </source>
</evidence>
<reference evidence="3 4" key="1">
    <citation type="submission" date="2016-11" db="EMBL/GenBank/DDBJ databases">
        <authorList>
            <person name="Jaros S."/>
            <person name="Januszkiewicz K."/>
            <person name="Wedrychowicz H."/>
        </authorList>
    </citation>
    <scope>NUCLEOTIDE SEQUENCE [LARGE SCALE GENOMIC DNA]</scope>
    <source>
        <strain evidence="3 4">DSM 29589</strain>
    </source>
</reference>
<accession>A0A1M7DT31</accession>
<evidence type="ECO:0000259" key="2">
    <source>
        <dbReference type="Pfam" id="PF03807"/>
    </source>
</evidence>
<gene>
    <name evidence="3" type="ORF">SAMN05444398_10637</name>
</gene>
<dbReference type="Gene3D" id="3.40.50.720">
    <property type="entry name" value="NAD(P)-binding Rossmann-like Domain"/>
    <property type="match status" value="1"/>
</dbReference>
<name>A0A1M7DT31_9RHOB</name>
<evidence type="ECO:0000313" key="4">
    <source>
        <dbReference type="Proteomes" id="UP000183974"/>
    </source>
</evidence>
<evidence type="ECO:0000313" key="3">
    <source>
        <dbReference type="EMBL" id="SHL82616.1"/>
    </source>
</evidence>
<dbReference type="Pfam" id="PF03807">
    <property type="entry name" value="F420_oxidored"/>
    <property type="match status" value="1"/>
</dbReference>
<dbReference type="GO" id="GO:0016491">
    <property type="term" value="F:oxidoreductase activity"/>
    <property type="evidence" value="ECO:0007669"/>
    <property type="project" value="UniProtKB-KW"/>
</dbReference>
<organism evidence="3 4">
    <name type="scientific">Roseovarius pacificus</name>
    <dbReference type="NCBI Taxonomy" id="337701"/>
    <lineage>
        <taxon>Bacteria</taxon>
        <taxon>Pseudomonadati</taxon>
        <taxon>Pseudomonadota</taxon>
        <taxon>Alphaproteobacteria</taxon>
        <taxon>Rhodobacterales</taxon>
        <taxon>Roseobacteraceae</taxon>
        <taxon>Roseovarius</taxon>
    </lineage>
</organism>
<dbReference type="InterPro" id="IPR051267">
    <property type="entry name" value="STEAP_metalloreductase"/>
</dbReference>
<dbReference type="AlphaFoldDB" id="A0A1M7DT31"/>
<dbReference type="EMBL" id="FRBR01000006">
    <property type="protein sequence ID" value="SHL82616.1"/>
    <property type="molecule type" value="Genomic_DNA"/>
</dbReference>
<dbReference type="PANTHER" id="PTHR14239:SF10">
    <property type="entry name" value="REDUCTASE"/>
    <property type="match status" value="1"/>
</dbReference>
<dbReference type="InterPro" id="IPR028939">
    <property type="entry name" value="P5C_Rdtase_cat_N"/>
</dbReference>
<dbReference type="PANTHER" id="PTHR14239">
    <property type="entry name" value="DUDULIN-RELATED"/>
    <property type="match status" value="1"/>
</dbReference>
<dbReference type="InterPro" id="IPR036291">
    <property type="entry name" value="NAD(P)-bd_dom_sf"/>
</dbReference>
<dbReference type="Proteomes" id="UP000183974">
    <property type="component" value="Unassembled WGS sequence"/>
</dbReference>
<dbReference type="STRING" id="337701.SAMN05444398_10637"/>
<keyword evidence="1" id="KW-0560">Oxidoreductase</keyword>
<protein>
    <recommendedName>
        <fullName evidence="2">Pyrroline-5-carboxylate reductase catalytic N-terminal domain-containing protein</fullName>
    </recommendedName>
</protein>
<feature type="domain" description="Pyrroline-5-carboxylate reductase catalytic N-terminal" evidence="2">
    <location>
        <begin position="2"/>
        <end position="91"/>
    </location>
</feature>
<dbReference type="RefSeq" id="WP_073034967.1">
    <property type="nucleotide sequence ID" value="NZ_BMLR01000006.1"/>
</dbReference>
<sequence>MKIGILGSGLMGAKLGTLWARCGHEVTFAYARSMAKLERLARDAGAGAASGSVADAVRDADAVLLAVHWSRIGDVLEQAGDLAGQVVLNCCVPLDESNTDLVVGTTTSGAEELAGMRPDARWVSCFNTSPSESFAGVFARKEQAPRPHLLIYGDDAGAKDIANGLIRDIGFEPLEAGGLHTARFVEPFAMVTAELAYGQPGGPALTYRFEKLRD</sequence>
<keyword evidence="4" id="KW-1185">Reference proteome</keyword>
<proteinExistence type="predicted"/>
<dbReference type="SUPFAM" id="SSF51735">
    <property type="entry name" value="NAD(P)-binding Rossmann-fold domains"/>
    <property type="match status" value="1"/>
</dbReference>
<dbReference type="OrthoDB" id="5524287at2"/>